<keyword evidence="1" id="KW-0472">Membrane</keyword>
<keyword evidence="3" id="KW-1185">Reference proteome</keyword>
<dbReference type="Proteomes" id="UP001206128">
    <property type="component" value="Unassembled WGS sequence"/>
</dbReference>
<proteinExistence type="predicted"/>
<feature type="transmembrane region" description="Helical" evidence="1">
    <location>
        <begin position="6"/>
        <end position="39"/>
    </location>
</feature>
<gene>
    <name evidence="2" type="ORF">LX83_004999</name>
</gene>
<reference evidence="2" key="1">
    <citation type="submission" date="2022-06" db="EMBL/GenBank/DDBJ databases">
        <title>Genomic Encyclopedia of Archaeal and Bacterial Type Strains, Phase II (KMG-II): from individual species to whole genera.</title>
        <authorList>
            <person name="Goeker M."/>
        </authorList>
    </citation>
    <scope>NUCLEOTIDE SEQUENCE</scope>
    <source>
        <strain evidence="2">DSM 43935</strain>
    </source>
</reference>
<evidence type="ECO:0000313" key="3">
    <source>
        <dbReference type="Proteomes" id="UP001206128"/>
    </source>
</evidence>
<keyword evidence="1" id="KW-0812">Transmembrane</keyword>
<dbReference type="RefSeq" id="WP_253775656.1">
    <property type="nucleotide sequence ID" value="NZ_JAMTCK010000012.1"/>
</dbReference>
<keyword evidence="1" id="KW-1133">Transmembrane helix</keyword>
<sequence>MLLWLVEVLCLVVAVIGLALLAGAPVALIVAGVLGVLACERAAARRPPTGGGDRP</sequence>
<protein>
    <submittedName>
        <fullName evidence="2">Uncharacterized protein</fullName>
    </submittedName>
</protein>
<comment type="caution">
    <text evidence="2">The sequence shown here is derived from an EMBL/GenBank/DDBJ whole genome shotgun (WGS) entry which is preliminary data.</text>
</comment>
<accession>A0AAE3KI56</accession>
<dbReference type="EMBL" id="JAMTCK010000012">
    <property type="protein sequence ID" value="MCP2168125.1"/>
    <property type="molecule type" value="Genomic_DNA"/>
</dbReference>
<evidence type="ECO:0000313" key="2">
    <source>
        <dbReference type="EMBL" id="MCP2168125.1"/>
    </source>
</evidence>
<organism evidence="2 3">
    <name type="scientific">Goodfellowiella coeruleoviolacea</name>
    <dbReference type="NCBI Taxonomy" id="334858"/>
    <lineage>
        <taxon>Bacteria</taxon>
        <taxon>Bacillati</taxon>
        <taxon>Actinomycetota</taxon>
        <taxon>Actinomycetes</taxon>
        <taxon>Pseudonocardiales</taxon>
        <taxon>Pseudonocardiaceae</taxon>
        <taxon>Goodfellowiella</taxon>
    </lineage>
</organism>
<name>A0AAE3KI56_9PSEU</name>
<evidence type="ECO:0000256" key="1">
    <source>
        <dbReference type="SAM" id="Phobius"/>
    </source>
</evidence>
<dbReference type="AlphaFoldDB" id="A0AAE3KI56"/>